<keyword evidence="3" id="KW-0560">Oxidoreductase</keyword>
<dbReference type="InterPro" id="IPR051310">
    <property type="entry name" value="MCP_chemotaxis"/>
</dbReference>
<keyword evidence="2" id="KW-0521">NADP</keyword>
<dbReference type="PROSITE" id="PS50111">
    <property type="entry name" value="CHEMOTAXIS_TRANSDUC_2"/>
    <property type="match status" value="1"/>
</dbReference>
<evidence type="ECO:0000256" key="1">
    <source>
        <dbReference type="ARBA" id="ARBA00022500"/>
    </source>
</evidence>
<name>A0ABY8EJY6_9FIRM</name>
<dbReference type="Gene3D" id="6.10.250.3200">
    <property type="match status" value="1"/>
</dbReference>
<protein>
    <submittedName>
        <fullName evidence="7">Methyl-accepting chemotaxis protein</fullName>
    </submittedName>
</protein>
<accession>A0ABY8EJY6</accession>
<evidence type="ECO:0000259" key="6">
    <source>
        <dbReference type="PROSITE" id="PS50111"/>
    </source>
</evidence>
<comment type="similarity">
    <text evidence="4">Belongs to the methyl-accepting chemotaxis (MCP) protein family.</text>
</comment>
<proteinExistence type="inferred from homology"/>
<organism evidence="7 8">
    <name type="scientific">Tepidibacter hydrothermalis</name>
    <dbReference type="NCBI Taxonomy" id="3036126"/>
    <lineage>
        <taxon>Bacteria</taxon>
        <taxon>Bacillati</taxon>
        <taxon>Bacillota</taxon>
        <taxon>Clostridia</taxon>
        <taxon>Peptostreptococcales</taxon>
        <taxon>Peptostreptococcaceae</taxon>
        <taxon>Tepidibacter</taxon>
    </lineage>
</organism>
<sequence>MNIALIGAGTGGKNIIQAINDTDSINISLVIDTNLDAPGIILCKNLGIDYSQSIDDLNNKNIDLIIEATGNNNVAKLLQEKFSHKHTIIDSTGARLVMTLVNKNIDTLSQLSNHISIIRDTSNIVKTELSDISSSIDNMHGISDILLNSTQTSIAHIQDTDKIIQYVNKIANQTKILGINATIEAARAGQAGKGFSVVANEVQKLATNSEGFAKEINEILVKITDEIKTISAEVDKLKNLSQIQTDSSNKVQVAVDKLITETSI</sequence>
<dbReference type="InterPro" id="IPR036291">
    <property type="entry name" value="NAD(P)-bd_dom_sf"/>
</dbReference>
<evidence type="ECO:0000256" key="4">
    <source>
        <dbReference type="ARBA" id="ARBA00029447"/>
    </source>
</evidence>
<dbReference type="PANTHER" id="PTHR43531:SF11">
    <property type="entry name" value="METHYL-ACCEPTING CHEMOTAXIS PROTEIN 3"/>
    <property type="match status" value="1"/>
</dbReference>
<dbReference type="InterPro" id="IPR004089">
    <property type="entry name" value="MCPsignal_dom"/>
</dbReference>
<dbReference type="SUPFAM" id="SSF58104">
    <property type="entry name" value="Methyl-accepting chemotaxis protein (MCP) signaling domain"/>
    <property type="match status" value="1"/>
</dbReference>
<dbReference type="EMBL" id="CP120733">
    <property type="protein sequence ID" value="WFD11338.1"/>
    <property type="molecule type" value="Genomic_DNA"/>
</dbReference>
<dbReference type="SUPFAM" id="SSF51735">
    <property type="entry name" value="NAD(P)-binding Rossmann-fold domains"/>
    <property type="match status" value="1"/>
</dbReference>
<dbReference type="PANTHER" id="PTHR43531">
    <property type="entry name" value="PROTEIN ICFG"/>
    <property type="match status" value="1"/>
</dbReference>
<dbReference type="Gene3D" id="3.40.50.720">
    <property type="entry name" value="NAD(P)-binding Rossmann-like Domain"/>
    <property type="match status" value="1"/>
</dbReference>
<dbReference type="Pfam" id="PF01113">
    <property type="entry name" value="DapB_N"/>
    <property type="match status" value="1"/>
</dbReference>
<evidence type="ECO:0000313" key="7">
    <source>
        <dbReference type="EMBL" id="WFD11338.1"/>
    </source>
</evidence>
<keyword evidence="8" id="KW-1185">Reference proteome</keyword>
<feature type="domain" description="Methyl-accepting transducer" evidence="6">
    <location>
        <begin position="158"/>
        <end position="264"/>
    </location>
</feature>
<dbReference type="InterPro" id="IPR004090">
    <property type="entry name" value="Chemotax_Me-accpt_rcpt"/>
</dbReference>
<evidence type="ECO:0000256" key="3">
    <source>
        <dbReference type="ARBA" id="ARBA00023002"/>
    </source>
</evidence>
<dbReference type="Proteomes" id="UP001222800">
    <property type="component" value="Chromosome"/>
</dbReference>
<keyword evidence="1" id="KW-0145">Chemotaxis</keyword>
<gene>
    <name evidence="7" type="ORF">P4S50_04475</name>
</gene>
<dbReference type="InterPro" id="IPR000846">
    <property type="entry name" value="DapB_N"/>
</dbReference>
<dbReference type="RefSeq" id="WP_277733361.1">
    <property type="nucleotide sequence ID" value="NZ_CP120733.1"/>
</dbReference>
<dbReference type="PRINTS" id="PR00260">
    <property type="entry name" value="CHEMTRNSDUCR"/>
</dbReference>
<reference evidence="7 8" key="1">
    <citation type="submission" date="2023-03" db="EMBL/GenBank/DDBJ databases">
        <title>Complete genome sequence of Tepidibacter sp. SWIR-1, isolated from a deep-sea hydrothermal vent.</title>
        <authorList>
            <person name="Li X."/>
        </authorList>
    </citation>
    <scope>NUCLEOTIDE SEQUENCE [LARGE SCALE GENOMIC DNA]</scope>
    <source>
        <strain evidence="7 8">SWIR-1</strain>
    </source>
</reference>
<dbReference type="SMART" id="SM00283">
    <property type="entry name" value="MA"/>
    <property type="match status" value="1"/>
</dbReference>
<evidence type="ECO:0000256" key="2">
    <source>
        <dbReference type="ARBA" id="ARBA00022857"/>
    </source>
</evidence>
<dbReference type="Pfam" id="PF00015">
    <property type="entry name" value="MCPsignal"/>
    <property type="match status" value="1"/>
</dbReference>
<keyword evidence="5" id="KW-0807">Transducer</keyword>
<evidence type="ECO:0000256" key="5">
    <source>
        <dbReference type="PROSITE-ProRule" id="PRU00284"/>
    </source>
</evidence>
<evidence type="ECO:0000313" key="8">
    <source>
        <dbReference type="Proteomes" id="UP001222800"/>
    </source>
</evidence>